<reference evidence="2" key="1">
    <citation type="submission" date="2016-05" db="EMBL/GenBank/DDBJ databases">
        <authorList>
            <person name="Liu B."/>
            <person name="Wang J."/>
            <person name="Zhu Y."/>
            <person name="Liu G."/>
            <person name="Chen Q."/>
            <person name="Chen Z."/>
            <person name="Lan J."/>
            <person name="Che J."/>
            <person name="Ge C."/>
            <person name="Shi H."/>
            <person name="Pan Z."/>
            <person name="Liu X."/>
        </authorList>
    </citation>
    <scope>NUCLEOTIDE SEQUENCE [LARGE SCALE GENOMIC DNA]</scope>
    <source>
        <strain evidence="2">FJAT-27215</strain>
    </source>
</reference>
<protein>
    <recommendedName>
        <fullName evidence="3">Competence protein ComFB</fullName>
    </recommendedName>
</protein>
<keyword evidence="2" id="KW-1185">Reference proteome</keyword>
<sequence length="92" mass="10375">MVIHNVMEEVVKGIITDQLDHLHLSCKCERCQEDILALSLNKVTPRYIVNDSREPLVKAKYMIDRQEQANIVTVVAQAAALVSANKRCSNIQ</sequence>
<accession>A0A1B9AYP3</accession>
<name>A0A1B9AYP3_9BACI</name>
<dbReference type="EMBL" id="MAYT01000012">
    <property type="protein sequence ID" value="OCA88954.1"/>
    <property type="molecule type" value="Genomic_DNA"/>
</dbReference>
<evidence type="ECO:0000313" key="1">
    <source>
        <dbReference type="EMBL" id="OCA88954.1"/>
    </source>
</evidence>
<evidence type="ECO:0000313" key="2">
    <source>
        <dbReference type="Proteomes" id="UP000092578"/>
    </source>
</evidence>
<proteinExistence type="predicted"/>
<dbReference type="InterPro" id="IPR019657">
    <property type="entry name" value="ComFB"/>
</dbReference>
<dbReference type="RefSeq" id="WP_065410266.1">
    <property type="nucleotide sequence ID" value="NZ_MAYT01000012.1"/>
</dbReference>
<dbReference type="AlphaFoldDB" id="A0A1B9AYP3"/>
<evidence type="ECO:0008006" key="3">
    <source>
        <dbReference type="Google" id="ProtNLM"/>
    </source>
</evidence>
<organism evidence="1 2">
    <name type="scientific">Pseudobacillus wudalianchiensis</name>
    <dbReference type="NCBI Taxonomy" id="1743143"/>
    <lineage>
        <taxon>Bacteria</taxon>
        <taxon>Bacillati</taxon>
        <taxon>Bacillota</taxon>
        <taxon>Bacilli</taxon>
        <taxon>Bacillales</taxon>
        <taxon>Bacillaceae</taxon>
        <taxon>Pseudobacillus</taxon>
    </lineage>
</organism>
<dbReference type="Pfam" id="PF10719">
    <property type="entry name" value="ComFB"/>
    <property type="match status" value="1"/>
</dbReference>
<dbReference type="Proteomes" id="UP000092578">
    <property type="component" value="Unassembled WGS sequence"/>
</dbReference>
<gene>
    <name evidence="1" type="ORF">A8F95_05910</name>
</gene>
<comment type="caution">
    <text evidence="1">The sequence shown here is derived from an EMBL/GenBank/DDBJ whole genome shotgun (WGS) entry which is preliminary data.</text>
</comment>